<evidence type="ECO:0000313" key="3">
    <source>
        <dbReference type="Proteomes" id="UP000017836"/>
    </source>
</evidence>
<accession>W1PD89</accession>
<organism evidence="2 3">
    <name type="scientific">Amborella trichopoda</name>
    <dbReference type="NCBI Taxonomy" id="13333"/>
    <lineage>
        <taxon>Eukaryota</taxon>
        <taxon>Viridiplantae</taxon>
        <taxon>Streptophyta</taxon>
        <taxon>Embryophyta</taxon>
        <taxon>Tracheophyta</taxon>
        <taxon>Spermatophyta</taxon>
        <taxon>Magnoliopsida</taxon>
        <taxon>Amborellales</taxon>
        <taxon>Amborellaceae</taxon>
        <taxon>Amborella</taxon>
    </lineage>
</organism>
<reference evidence="3" key="1">
    <citation type="journal article" date="2013" name="Science">
        <title>The Amborella genome and the evolution of flowering plants.</title>
        <authorList>
            <consortium name="Amborella Genome Project"/>
        </authorList>
    </citation>
    <scope>NUCLEOTIDE SEQUENCE [LARGE SCALE GENOMIC DNA]</scope>
</reference>
<gene>
    <name evidence="2" type="ORF">AMTR_s00012p00228430</name>
</gene>
<dbReference type="HOGENOM" id="CLU_2088071_0_0_1"/>
<name>W1PD89_AMBTC</name>
<dbReference type="Gramene" id="ERN07892">
    <property type="protein sequence ID" value="ERN07892"/>
    <property type="gene ID" value="AMTR_s00012p00228430"/>
</dbReference>
<proteinExistence type="predicted"/>
<protein>
    <submittedName>
        <fullName evidence="2">Uncharacterized protein</fullName>
    </submittedName>
</protein>
<dbReference type="AlphaFoldDB" id="W1PD89"/>
<evidence type="ECO:0000256" key="1">
    <source>
        <dbReference type="SAM" id="MobiDB-lite"/>
    </source>
</evidence>
<evidence type="ECO:0000313" key="2">
    <source>
        <dbReference type="EMBL" id="ERN07892.1"/>
    </source>
</evidence>
<dbReference type="EMBL" id="KI393609">
    <property type="protein sequence ID" value="ERN07892.1"/>
    <property type="molecule type" value="Genomic_DNA"/>
</dbReference>
<feature type="region of interest" description="Disordered" evidence="1">
    <location>
        <begin position="42"/>
        <end position="63"/>
    </location>
</feature>
<keyword evidence="3" id="KW-1185">Reference proteome</keyword>
<dbReference type="Proteomes" id="UP000017836">
    <property type="component" value="Unassembled WGS sequence"/>
</dbReference>
<sequence>MIDYSLITYYSDPTGTFKASVLSTQLAQGLEDPSLARQLLQRKNNREEGQAQSGKERRIRLSQMAFPPSPFHNRFRREGFFTKLRMNNLLEKGYLNRMEMPSGRILGLGSRFNEGGY</sequence>